<gene>
    <name evidence="11" type="ORF">CHIRRI_LOCUS4739</name>
</gene>
<dbReference type="GO" id="GO:1990525">
    <property type="term" value="F:BIR domain binding"/>
    <property type="evidence" value="ECO:0007669"/>
    <property type="project" value="UniProtKB-ARBA"/>
</dbReference>
<name>A0A9N9RSS3_9DIPT</name>
<dbReference type="InterPro" id="IPR029030">
    <property type="entry name" value="Caspase-like_dom_sf"/>
</dbReference>
<sequence>MSESKNGNCSDHDNSEETSTDAFGSNLPTNNRAYGRIYSKMPTSRFASEYNMNHPKRGIALIFNHEHFDIPSLKSRMGTNVDSENLFNSLRNLHFDVSMYKDFKYSEMIAEVSNVARMDHTDYDCIIITILSHGENGFLYSKDTHYKLESITQYFTADRCPTLAGKPKLFFIQACQGDKLDGGIVMRRETTETDSNATHSYSIPVHADFLIAYSTIPGYYSWRNTTKGSWFMQSLCAELDENGKKFDLLTLLTFVSQRVAYDFESNTPDTPTMHQQKQIPCTTTMLTRILKFNDKMF</sequence>
<organism evidence="11 12">
    <name type="scientific">Chironomus riparius</name>
    <dbReference type="NCBI Taxonomy" id="315576"/>
    <lineage>
        <taxon>Eukaryota</taxon>
        <taxon>Metazoa</taxon>
        <taxon>Ecdysozoa</taxon>
        <taxon>Arthropoda</taxon>
        <taxon>Hexapoda</taxon>
        <taxon>Insecta</taxon>
        <taxon>Pterygota</taxon>
        <taxon>Neoptera</taxon>
        <taxon>Endopterygota</taxon>
        <taxon>Diptera</taxon>
        <taxon>Nematocera</taxon>
        <taxon>Chironomoidea</taxon>
        <taxon>Chironomidae</taxon>
        <taxon>Chironominae</taxon>
        <taxon>Chironomus</taxon>
    </lineage>
</organism>
<evidence type="ECO:0000259" key="9">
    <source>
        <dbReference type="PROSITE" id="PS50207"/>
    </source>
</evidence>
<evidence type="ECO:0000256" key="6">
    <source>
        <dbReference type="ARBA" id="ARBA00023145"/>
    </source>
</evidence>
<dbReference type="InterPro" id="IPR011600">
    <property type="entry name" value="Pept_C14_caspase"/>
</dbReference>
<evidence type="ECO:0000256" key="5">
    <source>
        <dbReference type="ARBA" id="ARBA00022807"/>
    </source>
</evidence>
<evidence type="ECO:0008006" key="13">
    <source>
        <dbReference type="Google" id="ProtNLM"/>
    </source>
</evidence>
<dbReference type="GO" id="GO:0004197">
    <property type="term" value="F:cysteine-type endopeptidase activity"/>
    <property type="evidence" value="ECO:0007669"/>
    <property type="project" value="InterPro"/>
</dbReference>
<reference evidence="11" key="2">
    <citation type="submission" date="2022-10" db="EMBL/GenBank/DDBJ databases">
        <authorList>
            <consortium name="ENA_rothamsted_submissions"/>
            <consortium name="culmorum"/>
            <person name="King R."/>
        </authorList>
    </citation>
    <scope>NUCLEOTIDE SEQUENCE</scope>
</reference>
<dbReference type="InterPro" id="IPR015917">
    <property type="entry name" value="Pept_C14A"/>
</dbReference>
<dbReference type="Proteomes" id="UP001153620">
    <property type="component" value="Chromosome 2"/>
</dbReference>
<dbReference type="InterPro" id="IPR002138">
    <property type="entry name" value="Pept_C14_p10"/>
</dbReference>
<evidence type="ECO:0000256" key="1">
    <source>
        <dbReference type="ARBA" id="ARBA00010134"/>
    </source>
</evidence>
<dbReference type="FunFam" id="3.40.50.1460:FF:000001">
    <property type="entry name" value="Caspase-3 preproprotein"/>
    <property type="match status" value="1"/>
</dbReference>
<feature type="domain" description="Caspase family p10" evidence="9">
    <location>
        <begin position="199"/>
        <end position="294"/>
    </location>
</feature>
<feature type="region of interest" description="Disordered" evidence="8">
    <location>
        <begin position="1"/>
        <end position="27"/>
    </location>
</feature>
<evidence type="ECO:0000313" key="11">
    <source>
        <dbReference type="EMBL" id="CAG9801818.1"/>
    </source>
</evidence>
<dbReference type="InterPro" id="IPR033139">
    <property type="entry name" value="Caspase_cys_AS"/>
</dbReference>
<dbReference type="InterPro" id="IPR002398">
    <property type="entry name" value="Pept_C14"/>
</dbReference>
<evidence type="ECO:0000259" key="10">
    <source>
        <dbReference type="PROSITE" id="PS50208"/>
    </source>
</evidence>
<accession>A0A9N9RSS3</accession>
<evidence type="ECO:0000313" key="12">
    <source>
        <dbReference type="Proteomes" id="UP001153620"/>
    </source>
</evidence>
<dbReference type="OrthoDB" id="6116485at2759"/>
<keyword evidence="5" id="KW-0788">Thiol protease</keyword>
<dbReference type="GO" id="GO:0043525">
    <property type="term" value="P:positive regulation of neuron apoptotic process"/>
    <property type="evidence" value="ECO:0007669"/>
    <property type="project" value="TreeGrafter"/>
</dbReference>
<dbReference type="GO" id="GO:0005737">
    <property type="term" value="C:cytoplasm"/>
    <property type="evidence" value="ECO:0007669"/>
    <property type="project" value="TreeGrafter"/>
</dbReference>
<comment type="similarity">
    <text evidence="1 7">Belongs to the peptidase C14A family.</text>
</comment>
<dbReference type="PANTHER" id="PTHR10454">
    <property type="entry name" value="CASPASE"/>
    <property type="match status" value="1"/>
</dbReference>
<dbReference type="EMBL" id="OU895878">
    <property type="protein sequence ID" value="CAG9801818.1"/>
    <property type="molecule type" value="Genomic_DNA"/>
</dbReference>
<evidence type="ECO:0000256" key="2">
    <source>
        <dbReference type="ARBA" id="ARBA00022670"/>
    </source>
</evidence>
<proteinExistence type="inferred from homology"/>
<dbReference type="CDD" id="cd00032">
    <property type="entry name" value="CASc"/>
    <property type="match status" value="1"/>
</dbReference>
<evidence type="ECO:0000256" key="4">
    <source>
        <dbReference type="ARBA" id="ARBA00022801"/>
    </source>
</evidence>
<keyword evidence="12" id="KW-1185">Reference proteome</keyword>
<dbReference type="InterPro" id="IPR001309">
    <property type="entry name" value="Pept_C14_p20"/>
</dbReference>
<dbReference type="GO" id="GO:0006508">
    <property type="term" value="P:proteolysis"/>
    <property type="evidence" value="ECO:0007669"/>
    <property type="project" value="UniProtKB-KW"/>
</dbReference>
<evidence type="ECO:0000256" key="7">
    <source>
        <dbReference type="RuleBase" id="RU003971"/>
    </source>
</evidence>
<feature type="domain" description="Caspase family p20" evidence="10">
    <location>
        <begin position="56"/>
        <end position="179"/>
    </location>
</feature>
<keyword evidence="3" id="KW-0053">Apoptosis</keyword>
<keyword evidence="6" id="KW-0865">Zymogen</keyword>
<dbReference type="Gene3D" id="3.40.50.1460">
    <property type="match status" value="1"/>
</dbReference>
<dbReference type="Pfam" id="PF00656">
    <property type="entry name" value="Peptidase_C14"/>
    <property type="match status" value="1"/>
</dbReference>
<keyword evidence="2" id="KW-0645">Protease</keyword>
<dbReference type="GO" id="GO:0045751">
    <property type="term" value="P:negative regulation of Toll signaling pathway"/>
    <property type="evidence" value="ECO:0007669"/>
    <property type="project" value="UniProtKB-ARBA"/>
</dbReference>
<dbReference type="GO" id="GO:0045476">
    <property type="term" value="P:nurse cell apoptotic process"/>
    <property type="evidence" value="ECO:0007669"/>
    <property type="project" value="UniProtKB-ARBA"/>
</dbReference>
<reference evidence="11" key="1">
    <citation type="submission" date="2022-01" db="EMBL/GenBank/DDBJ databases">
        <authorList>
            <person name="King R."/>
        </authorList>
    </citation>
    <scope>NUCLEOTIDE SEQUENCE</scope>
</reference>
<dbReference type="PROSITE" id="PS01121">
    <property type="entry name" value="CASPASE_HIS"/>
    <property type="match status" value="1"/>
</dbReference>
<protein>
    <recommendedName>
        <fullName evidence="13">Caspase-1</fullName>
    </recommendedName>
</protein>
<dbReference type="PROSITE" id="PS50208">
    <property type="entry name" value="CASPASE_P20"/>
    <property type="match status" value="1"/>
</dbReference>
<dbReference type="InterPro" id="IPR016129">
    <property type="entry name" value="Caspase_his_AS"/>
</dbReference>
<dbReference type="PROSITE" id="PS50207">
    <property type="entry name" value="CASPASE_P10"/>
    <property type="match status" value="1"/>
</dbReference>
<evidence type="ECO:0000256" key="8">
    <source>
        <dbReference type="SAM" id="MobiDB-lite"/>
    </source>
</evidence>
<dbReference type="GO" id="GO:0016322">
    <property type="term" value="P:neuron remodeling"/>
    <property type="evidence" value="ECO:0007669"/>
    <property type="project" value="UniProtKB-ARBA"/>
</dbReference>
<dbReference type="SMART" id="SM00115">
    <property type="entry name" value="CASc"/>
    <property type="match status" value="1"/>
</dbReference>
<evidence type="ECO:0000256" key="3">
    <source>
        <dbReference type="ARBA" id="ARBA00022703"/>
    </source>
</evidence>
<dbReference type="AlphaFoldDB" id="A0A9N9RSS3"/>
<dbReference type="SUPFAM" id="SSF52129">
    <property type="entry name" value="Caspase-like"/>
    <property type="match status" value="1"/>
</dbReference>
<keyword evidence="4" id="KW-0378">Hydrolase</keyword>
<dbReference type="PANTHER" id="PTHR10454:SF245">
    <property type="entry name" value="CASPASE-RELATED"/>
    <property type="match status" value="1"/>
</dbReference>
<dbReference type="PRINTS" id="PR00376">
    <property type="entry name" value="IL1BCENZYME"/>
</dbReference>
<dbReference type="PROSITE" id="PS01122">
    <property type="entry name" value="CASPASE_CYS"/>
    <property type="match status" value="1"/>
</dbReference>